<gene>
    <name evidence="5" type="ORF">N7G274_006180</name>
</gene>
<dbReference type="EMBL" id="JBEFKJ010000018">
    <property type="protein sequence ID" value="KAL2041235.1"/>
    <property type="molecule type" value="Genomic_DNA"/>
</dbReference>
<feature type="compositionally biased region" description="Low complexity" evidence="3">
    <location>
        <begin position="766"/>
        <end position="775"/>
    </location>
</feature>
<protein>
    <recommendedName>
        <fullName evidence="4">BRO1 domain-containing protein</fullName>
    </recommendedName>
</protein>
<dbReference type="Proteomes" id="UP001590950">
    <property type="component" value="Unassembled WGS sequence"/>
</dbReference>
<dbReference type="Gene3D" id="1.20.120.560">
    <property type="entry name" value="alix/aip1 in complex with the ypdl late domain"/>
    <property type="match status" value="1"/>
</dbReference>
<dbReference type="Pfam" id="PF13949">
    <property type="entry name" value="ALIX_LYPXL_bnd"/>
    <property type="match status" value="1"/>
</dbReference>
<feature type="coiled-coil region" evidence="2">
    <location>
        <begin position="553"/>
        <end position="580"/>
    </location>
</feature>
<comment type="similarity">
    <text evidence="1">Belongs to the palA/RIM20 family.</text>
</comment>
<evidence type="ECO:0000256" key="2">
    <source>
        <dbReference type="SAM" id="Coils"/>
    </source>
</evidence>
<evidence type="ECO:0000256" key="3">
    <source>
        <dbReference type="SAM" id="MobiDB-lite"/>
    </source>
</evidence>
<organism evidence="5 6">
    <name type="scientific">Stereocaulon virgatum</name>
    <dbReference type="NCBI Taxonomy" id="373712"/>
    <lineage>
        <taxon>Eukaryota</taxon>
        <taxon>Fungi</taxon>
        <taxon>Dikarya</taxon>
        <taxon>Ascomycota</taxon>
        <taxon>Pezizomycotina</taxon>
        <taxon>Lecanoromycetes</taxon>
        <taxon>OSLEUM clade</taxon>
        <taxon>Lecanoromycetidae</taxon>
        <taxon>Lecanorales</taxon>
        <taxon>Lecanorineae</taxon>
        <taxon>Stereocaulaceae</taxon>
        <taxon>Stereocaulon</taxon>
    </lineage>
</organism>
<dbReference type="InterPro" id="IPR004328">
    <property type="entry name" value="BRO1_dom"/>
</dbReference>
<accession>A0ABR4A814</accession>
<dbReference type="PANTHER" id="PTHR23030">
    <property type="entry name" value="PCD6 INTERACTING PROTEIN-RELATED"/>
    <property type="match status" value="1"/>
</dbReference>
<reference evidence="5 6" key="1">
    <citation type="submission" date="2024-09" db="EMBL/GenBank/DDBJ databases">
        <title>Rethinking Asexuality: The Enigmatic Case of Functional Sexual Genes in Lepraria (Stereocaulaceae).</title>
        <authorList>
            <person name="Doellman M."/>
            <person name="Sun Y."/>
            <person name="Barcenas-Pena A."/>
            <person name="Lumbsch H.T."/>
            <person name="Grewe F."/>
        </authorList>
    </citation>
    <scope>NUCLEOTIDE SEQUENCE [LARGE SCALE GENOMIC DNA]</scope>
    <source>
        <strain evidence="5 6">Mercado 3170</strain>
    </source>
</reference>
<feature type="domain" description="BRO1" evidence="4">
    <location>
        <begin position="4"/>
        <end position="397"/>
    </location>
</feature>
<keyword evidence="2" id="KW-0175">Coiled coil</keyword>
<name>A0ABR4A814_9LECA</name>
<feature type="compositionally biased region" description="Polar residues" evidence="3">
    <location>
        <begin position="752"/>
        <end position="764"/>
    </location>
</feature>
<evidence type="ECO:0000313" key="5">
    <source>
        <dbReference type="EMBL" id="KAL2041235.1"/>
    </source>
</evidence>
<dbReference type="PROSITE" id="PS51180">
    <property type="entry name" value="BRO1"/>
    <property type="match status" value="1"/>
</dbReference>
<keyword evidence="6" id="KW-1185">Reference proteome</keyword>
<dbReference type="Pfam" id="PF03097">
    <property type="entry name" value="BRO1"/>
    <property type="match status" value="1"/>
</dbReference>
<evidence type="ECO:0000313" key="6">
    <source>
        <dbReference type="Proteomes" id="UP001590950"/>
    </source>
</evidence>
<dbReference type="CDD" id="cd09241">
    <property type="entry name" value="BRO1_ScRim20-like"/>
    <property type="match status" value="1"/>
</dbReference>
<evidence type="ECO:0000259" key="4">
    <source>
        <dbReference type="PROSITE" id="PS51180"/>
    </source>
</evidence>
<dbReference type="Gene3D" id="1.20.140.50">
    <property type="entry name" value="alix/aip1 like domains"/>
    <property type="match status" value="1"/>
</dbReference>
<feature type="region of interest" description="Disordered" evidence="3">
    <location>
        <begin position="744"/>
        <end position="831"/>
    </location>
</feature>
<proteinExistence type="inferred from homology"/>
<comment type="caution">
    <text evidence="5">The sequence shown here is derived from an EMBL/GenBank/DDBJ whole genome shotgun (WGS) entry which is preliminary data.</text>
</comment>
<dbReference type="SMART" id="SM01041">
    <property type="entry name" value="BRO1"/>
    <property type="match status" value="1"/>
</dbReference>
<dbReference type="InterPro" id="IPR025304">
    <property type="entry name" value="ALIX_V_dom"/>
</dbReference>
<dbReference type="Gene3D" id="1.25.40.280">
    <property type="entry name" value="alix/aip1 like domains"/>
    <property type="match status" value="1"/>
</dbReference>
<dbReference type="InterPro" id="IPR038499">
    <property type="entry name" value="BRO1_sf"/>
</dbReference>
<dbReference type="PANTHER" id="PTHR23030:SF39">
    <property type="entry name" value="PROGRAMMED CELL DEATH 6-INTERACTING PROTEIN"/>
    <property type="match status" value="1"/>
</dbReference>
<evidence type="ECO:0000256" key="1">
    <source>
        <dbReference type="ARBA" id="ARBA00038154"/>
    </source>
</evidence>
<sequence>MASNIQFLPFRRTHTVLLSTAIRQYISSKYDQHPDMFVTDLTAIDKLRADAVNSLEPHASGIRKLTAYAAQLIWIGGKFPIDIGVDFTWYPALGYNTQTPVSQNNLRFELANVLFNLAALYSQLAVSMNRSTSEGLKSACNYFCQAAGVISHMKEEIIPDMRSAPPEDMDTMTLESIQQLLLAQAQECFWSKAVKDGMKDGIIARLAAKVSDFYDQAAEHGTKSNTISTEWIHHMTAKHHHFAAAAQYRASRDCLDKQNYGEEVARLRDSIVCVNEGLKESRYLNKTVLGDLNGLKARVSEDLKRAEKDNDIIYLMPVPPKSELRTLDRAGMATARVPQEISDPASTLGEGGQFGQPLFAKLVPYAVHIAASIYEERKNRLVNVNIIDELDALTNKMRDLLQSLNLPGSLQALEKPLGLPPSLISHAEEIRQQDGLHRLQRSMHETSKLRANDVAIYQEGVDLLRSEAAEDDRAKLKHGTDRWNRQPSQQAAEKLYAQVTQIDGYLKSASSSDDLVKAKLKDCEKVLQVLSGSDRDLEEFVPSSRRATMTSNVERAAHNLRNVLNEVSRLEARRKRQIEKVRDKAKRDDINEVILAETARLERDMPMQKIEPANFETLFEGRLERYDEDRKLITVESKEQDQLSAQLKEANTAFANARKGDSSTRDREQALQRLENAYLKYKEIVNNLNTGRKFYNDLANIVTRFRDGCKNFVYQRRAEAGQLESDLSDAVSALNLSQVTSLQDQKQRETLRSQYSTKAPSSEPLTAPTPTRAAVQPPPPTAPTPGIWNPEIGIKFGGALAQQPSGDMHNPAYPSTKTRGQWDMNQGVRFG</sequence>